<dbReference type="EMBL" id="GGEC01011202">
    <property type="protein sequence ID" value="MBW91685.1"/>
    <property type="molecule type" value="Transcribed_RNA"/>
</dbReference>
<proteinExistence type="predicted"/>
<keyword evidence="1" id="KW-0472">Membrane</keyword>
<evidence type="ECO:0000313" key="2">
    <source>
        <dbReference type="EMBL" id="MBW91685.1"/>
    </source>
</evidence>
<accession>A0A2P2JDY9</accession>
<protein>
    <submittedName>
        <fullName evidence="2">Chaperonin 60 subunit alpha 2ic-like</fullName>
    </submittedName>
</protein>
<dbReference type="AlphaFoldDB" id="A0A2P2JDY9"/>
<keyword evidence="1" id="KW-1133">Transmembrane helix</keyword>
<feature type="transmembrane region" description="Helical" evidence="1">
    <location>
        <begin position="20"/>
        <end position="38"/>
    </location>
</feature>
<keyword evidence="1" id="KW-0812">Transmembrane</keyword>
<name>A0A2P2JDY9_RHIMU</name>
<evidence type="ECO:0000256" key="1">
    <source>
        <dbReference type="SAM" id="Phobius"/>
    </source>
</evidence>
<sequence>MASASKFPIKSSFPAETVATAFMFSLPITARLFFFKTFTNSITVISIPFRKEMGLAPKATARSPILIIARAKIIAVVVPSPAKSFILLATSWMSIAPAFSIASESSIA</sequence>
<reference evidence="2" key="1">
    <citation type="submission" date="2018-02" db="EMBL/GenBank/DDBJ databases">
        <title>Rhizophora mucronata_Transcriptome.</title>
        <authorList>
            <person name="Meera S.P."/>
            <person name="Sreeshan A."/>
            <person name="Augustine A."/>
        </authorList>
    </citation>
    <scope>NUCLEOTIDE SEQUENCE</scope>
    <source>
        <tissue evidence="2">Leaf</tissue>
    </source>
</reference>
<organism evidence="2">
    <name type="scientific">Rhizophora mucronata</name>
    <name type="common">Asiatic mangrove</name>
    <dbReference type="NCBI Taxonomy" id="61149"/>
    <lineage>
        <taxon>Eukaryota</taxon>
        <taxon>Viridiplantae</taxon>
        <taxon>Streptophyta</taxon>
        <taxon>Embryophyta</taxon>
        <taxon>Tracheophyta</taxon>
        <taxon>Spermatophyta</taxon>
        <taxon>Magnoliopsida</taxon>
        <taxon>eudicotyledons</taxon>
        <taxon>Gunneridae</taxon>
        <taxon>Pentapetalae</taxon>
        <taxon>rosids</taxon>
        <taxon>fabids</taxon>
        <taxon>Malpighiales</taxon>
        <taxon>Rhizophoraceae</taxon>
        <taxon>Rhizophora</taxon>
    </lineage>
</organism>